<dbReference type="GO" id="GO:0015946">
    <property type="term" value="P:methanol oxidation"/>
    <property type="evidence" value="ECO:0007669"/>
    <property type="project" value="UniProtKB-UniRule"/>
</dbReference>
<gene>
    <name evidence="4" type="ORF">A9E74_02018</name>
</gene>
<evidence type="ECO:0000256" key="2">
    <source>
        <dbReference type="PIRSR" id="PIRSR029163-50"/>
    </source>
</evidence>
<dbReference type="Gene3D" id="4.10.160.10">
    <property type="entry name" value="Methanol dehydrogenase, beta subunit"/>
    <property type="match status" value="1"/>
</dbReference>
<evidence type="ECO:0000313" key="5">
    <source>
        <dbReference type="Proteomes" id="UP000094379"/>
    </source>
</evidence>
<dbReference type="GO" id="GO:0052933">
    <property type="term" value="F:alcohol dehydrogenase (cytochrome c(L)) activity"/>
    <property type="evidence" value="ECO:0007669"/>
    <property type="project" value="UniProtKB-UniRule"/>
</dbReference>
<protein>
    <recommendedName>
        <fullName evidence="1">Methanol dehydrogenase [cytochrome c] subunit 2</fullName>
        <ecNumber evidence="1">1.1.2.7</ecNumber>
    </recommendedName>
    <alternativeName>
        <fullName evidence="1">MDH small subunit beta</fullName>
    </alternativeName>
    <alternativeName>
        <fullName evidence="1">MDH-associated peptide</fullName>
    </alternativeName>
    <alternativeName>
        <fullName evidence="1">MEDH</fullName>
    </alternativeName>
</protein>
<evidence type="ECO:0000256" key="1">
    <source>
        <dbReference type="PIRNR" id="PIRNR029163"/>
    </source>
</evidence>
<dbReference type="InterPro" id="IPR003420">
    <property type="entry name" value="Meth_DH_bsu"/>
</dbReference>
<reference evidence="4 5" key="1">
    <citation type="submission" date="2016-07" db="EMBL/GenBank/DDBJ databases">
        <title>Draft Genome Sequence of Methylophaga muralis Bur 1.</title>
        <authorList>
            <person name="Vasilenko O.V."/>
            <person name="Doronina N.V."/>
            <person name="Shmareva M.N."/>
            <person name="Tarlachkov S.V."/>
            <person name="Mustakhimov I."/>
            <person name="Trotsenko Y.A."/>
        </authorList>
    </citation>
    <scope>NUCLEOTIDE SEQUENCE [LARGE SCALE GENOMIC DNA]</scope>
    <source>
        <strain evidence="4 5">Bur 1</strain>
    </source>
</reference>
<sequence length="92" mass="10140">MKKIKTLAVTGATAILLTFGMSSAMAYDGTKCKASGNCWEAKPGFPEKIKGSKFDPKHSQTELDKQTSAMEAMEARNAKRVENFKQTGKWSY</sequence>
<keyword evidence="5" id="KW-1185">Reference proteome</keyword>
<dbReference type="RefSeq" id="WP_069296437.1">
    <property type="nucleotide sequence ID" value="NZ_MCRI01000023.1"/>
</dbReference>
<accession>A0A1E3GQJ0</accession>
<dbReference type="AlphaFoldDB" id="A0A1E3GQJ0"/>
<feature type="disulfide bond" evidence="2">
    <location>
        <begin position="32"/>
        <end position="38"/>
    </location>
</feature>
<keyword evidence="2" id="KW-1015">Disulfide bond</keyword>
<keyword evidence="1" id="KW-0485">Methanol utilization</keyword>
<dbReference type="EC" id="1.1.2.7" evidence="1"/>
<keyword evidence="1" id="KW-0560">Oxidoreductase</keyword>
<feature type="chain" id="PRO_5009128566" description="Methanol dehydrogenase [cytochrome c] subunit 2" evidence="3">
    <location>
        <begin position="27"/>
        <end position="92"/>
    </location>
</feature>
<evidence type="ECO:0000313" key="4">
    <source>
        <dbReference type="EMBL" id="ODN66287.1"/>
    </source>
</evidence>
<dbReference type="STRING" id="291169.A9E74_02018"/>
<evidence type="ECO:0000256" key="3">
    <source>
        <dbReference type="SAM" id="SignalP"/>
    </source>
</evidence>
<name>A0A1E3GQJ0_9GAMM</name>
<dbReference type="InterPro" id="IPR036557">
    <property type="entry name" value="Meth_DH_bsu_sf"/>
</dbReference>
<dbReference type="Pfam" id="PF02315">
    <property type="entry name" value="MDH"/>
    <property type="match status" value="1"/>
</dbReference>
<comment type="function">
    <text evidence="1">Catalyzes the oxidation of primary alcohols including methanol.</text>
</comment>
<dbReference type="SUPFAM" id="SSF48666">
    <property type="entry name" value="Methanol dehydrogenase subunit"/>
    <property type="match status" value="1"/>
</dbReference>
<dbReference type="GO" id="GO:0004022">
    <property type="term" value="F:alcohol dehydrogenase (NAD+) activity"/>
    <property type="evidence" value="ECO:0007669"/>
    <property type="project" value="UniProtKB-UniRule"/>
</dbReference>
<comment type="caution">
    <text evidence="4">The sequence shown here is derived from an EMBL/GenBank/DDBJ whole genome shotgun (WGS) entry which is preliminary data.</text>
</comment>
<organism evidence="4 5">
    <name type="scientific">Methylophaga muralis</name>
    <dbReference type="NCBI Taxonomy" id="291169"/>
    <lineage>
        <taxon>Bacteria</taxon>
        <taxon>Pseudomonadati</taxon>
        <taxon>Pseudomonadota</taxon>
        <taxon>Gammaproteobacteria</taxon>
        <taxon>Thiotrichales</taxon>
        <taxon>Piscirickettsiaceae</taxon>
        <taxon>Methylophaga</taxon>
    </lineage>
</organism>
<comment type="subunit">
    <text evidence="1">Heterotetramer composed of 2 alpha and 2 beta subunits.</text>
</comment>
<comment type="catalytic activity">
    <reaction evidence="1">
        <text>2 Fe(III)-[cytochrome cL] + a primary alcohol = 2 Fe(II)-[cytochrome cL] + an aldehyde + 2 H(+)</text>
        <dbReference type="Rhea" id="RHEA:51004"/>
        <dbReference type="Rhea" id="RHEA-COMP:12863"/>
        <dbReference type="Rhea" id="RHEA-COMP:12864"/>
        <dbReference type="ChEBI" id="CHEBI:15378"/>
        <dbReference type="ChEBI" id="CHEBI:15734"/>
        <dbReference type="ChEBI" id="CHEBI:17478"/>
        <dbReference type="ChEBI" id="CHEBI:29033"/>
        <dbReference type="ChEBI" id="CHEBI:29034"/>
        <dbReference type="EC" id="1.1.2.7"/>
    </reaction>
</comment>
<comment type="similarity">
    <text evidence="1">Belongs to the methanol dehydrogenase subunit 2 family.</text>
</comment>
<proteinExistence type="inferred from homology"/>
<dbReference type="PIRSF" id="PIRSF029163">
    <property type="entry name" value="Meth_DH_beta"/>
    <property type="match status" value="1"/>
</dbReference>
<feature type="signal peptide" evidence="3">
    <location>
        <begin position="1"/>
        <end position="26"/>
    </location>
</feature>
<dbReference type="PATRIC" id="fig|291169.3.peg.2026"/>
<dbReference type="Proteomes" id="UP000094379">
    <property type="component" value="Unassembled WGS sequence"/>
</dbReference>
<keyword evidence="3" id="KW-0732">Signal</keyword>
<dbReference type="EMBL" id="MCRI01000023">
    <property type="protein sequence ID" value="ODN66287.1"/>
    <property type="molecule type" value="Genomic_DNA"/>
</dbReference>